<gene>
    <name evidence="2" type="ORF">EDD59_12917</name>
</gene>
<dbReference type="AlphaFoldDB" id="A0A4R3K0B8"/>
<dbReference type="InterPro" id="IPR056670">
    <property type="entry name" value="DUF7768"/>
</dbReference>
<dbReference type="OrthoDB" id="9807423at2"/>
<evidence type="ECO:0000313" key="2">
    <source>
        <dbReference type="EMBL" id="TCS75405.1"/>
    </source>
</evidence>
<reference evidence="2 3" key="1">
    <citation type="submission" date="2019-03" db="EMBL/GenBank/DDBJ databases">
        <title>Genomic Encyclopedia of Type Strains, Phase IV (KMG-IV): sequencing the most valuable type-strain genomes for metagenomic binning, comparative biology and taxonomic classification.</title>
        <authorList>
            <person name="Goeker M."/>
        </authorList>
    </citation>
    <scope>NUCLEOTIDE SEQUENCE [LARGE SCALE GENOMIC DNA]</scope>
    <source>
        <strain evidence="2 3">DSM 29489</strain>
    </source>
</reference>
<dbReference type="Gene3D" id="3.40.50.10400">
    <property type="entry name" value="Hypothetical protein PA1492"/>
    <property type="match status" value="1"/>
</dbReference>
<dbReference type="RefSeq" id="WP_132383321.1">
    <property type="nucleotide sequence ID" value="NZ_SLZZ01000029.1"/>
</dbReference>
<evidence type="ECO:0000259" key="1">
    <source>
        <dbReference type="Pfam" id="PF24963"/>
    </source>
</evidence>
<proteinExistence type="predicted"/>
<name>A0A4R3K0B8_9FIRM</name>
<organism evidence="2 3">
    <name type="scientific">Muricomes intestini</name>
    <dbReference type="NCBI Taxonomy" id="1796634"/>
    <lineage>
        <taxon>Bacteria</taxon>
        <taxon>Bacillati</taxon>
        <taxon>Bacillota</taxon>
        <taxon>Clostridia</taxon>
        <taxon>Lachnospirales</taxon>
        <taxon>Lachnospiraceae</taxon>
        <taxon>Muricomes</taxon>
    </lineage>
</organism>
<comment type="caution">
    <text evidence="2">The sequence shown here is derived from an EMBL/GenBank/DDBJ whole genome shotgun (WGS) entry which is preliminary data.</text>
</comment>
<dbReference type="Proteomes" id="UP000295726">
    <property type="component" value="Unassembled WGS sequence"/>
</dbReference>
<keyword evidence="3" id="KW-1185">Reference proteome</keyword>
<protein>
    <recommendedName>
        <fullName evidence="1">DUF7768 domain-containing protein</fullName>
    </recommendedName>
</protein>
<accession>A0A4R3K0B8</accession>
<evidence type="ECO:0000313" key="3">
    <source>
        <dbReference type="Proteomes" id="UP000295726"/>
    </source>
</evidence>
<dbReference type="EMBL" id="SLZZ01000029">
    <property type="protein sequence ID" value="TCS75405.1"/>
    <property type="molecule type" value="Genomic_DNA"/>
</dbReference>
<sequence length="188" mass="21058">MSENKLVYIASPYAGDIQKNVEFAKAACRYAMEQNCTPVAVHLLYPQFLDDNDPVQRESGFHMGHRVLEACDELWLCGSRISTGMTMELREAKKLGIPVREISAEQIQGGFTMEKKYGVWAMRSAGSVCGAAQSWCKHGGKPMEFDTMEQAESYANQLNESCYSPNVRYAAKEMEPELNQGSGFSMRM</sequence>
<feature type="domain" description="DUF7768" evidence="1">
    <location>
        <begin position="5"/>
        <end position="101"/>
    </location>
</feature>
<dbReference type="Pfam" id="PF24963">
    <property type="entry name" value="DUF7768"/>
    <property type="match status" value="1"/>
</dbReference>